<reference evidence="1 2" key="1">
    <citation type="submission" date="2018-06" db="EMBL/GenBank/DDBJ databases">
        <authorList>
            <person name="Illingworth E.J."/>
            <person name="Hutchison K.W."/>
            <person name="Molloy S.D."/>
            <person name="Garlena R.A."/>
            <person name="Russell D.A."/>
            <person name="Pope W.H."/>
            <person name="Jacobs-Sera D."/>
            <person name="Hendrix R.W."/>
            <person name="Hatfull G.F."/>
        </authorList>
    </citation>
    <scope>NUCLEOTIDE SEQUENCE [LARGE SCALE GENOMIC DNA]</scope>
</reference>
<evidence type="ECO:0000313" key="1">
    <source>
        <dbReference type="EMBL" id="AXH50403.1"/>
    </source>
</evidence>
<gene>
    <name evidence="1" type="primary">34</name>
    <name evidence="1" type="ORF">SEA_OLLIE_34</name>
</gene>
<accession>A0A345L551</accession>
<proteinExistence type="predicted"/>
<name>A0A345L551_9CAUD</name>
<organism evidence="1 2">
    <name type="scientific">Mycobacterium phage Ollie</name>
    <dbReference type="NCBI Taxonomy" id="2250331"/>
    <lineage>
        <taxon>Viruses</taxon>
        <taxon>Duplodnaviria</taxon>
        <taxon>Heunggongvirae</taxon>
        <taxon>Uroviricota</taxon>
        <taxon>Caudoviricetes</taxon>
        <taxon>Microwolfvirus</taxon>
        <taxon>Microwolfvirus JHC117</taxon>
    </lineage>
</organism>
<dbReference type="Proteomes" id="UP000258903">
    <property type="component" value="Segment"/>
</dbReference>
<evidence type="ECO:0000313" key="2">
    <source>
        <dbReference type="Proteomes" id="UP000258903"/>
    </source>
</evidence>
<dbReference type="EMBL" id="MH536825">
    <property type="protein sequence ID" value="AXH50403.1"/>
    <property type="molecule type" value="Genomic_DNA"/>
</dbReference>
<protein>
    <submittedName>
        <fullName evidence="1">Uncharacterized protein</fullName>
    </submittedName>
</protein>
<sequence>MQAVETTEAVIQAISKQLGEGVTDEQVANVLTALNNVKTGEPVGTIRREPATGKVAHRVEAFGVQQWRVSGPDGEQYNDLQPTLPEWALVFDPTA</sequence>